<dbReference type="AlphaFoldDB" id="A0A0F9HZD9"/>
<comment type="caution">
    <text evidence="1">The sequence shown here is derived from an EMBL/GenBank/DDBJ whole genome shotgun (WGS) entry which is preliminary data.</text>
</comment>
<proteinExistence type="predicted"/>
<evidence type="ECO:0000313" key="1">
    <source>
        <dbReference type="EMBL" id="KKM08557.1"/>
    </source>
</evidence>
<name>A0A0F9HZD9_9ZZZZ</name>
<gene>
    <name evidence="1" type="ORF">LCGC14_1723680</name>
</gene>
<protein>
    <submittedName>
        <fullName evidence="1">Uncharacterized protein</fullName>
    </submittedName>
</protein>
<reference evidence="1" key="1">
    <citation type="journal article" date="2015" name="Nature">
        <title>Complex archaea that bridge the gap between prokaryotes and eukaryotes.</title>
        <authorList>
            <person name="Spang A."/>
            <person name="Saw J.H."/>
            <person name="Jorgensen S.L."/>
            <person name="Zaremba-Niedzwiedzka K."/>
            <person name="Martijn J."/>
            <person name="Lind A.E."/>
            <person name="van Eijk R."/>
            <person name="Schleper C."/>
            <person name="Guy L."/>
            <person name="Ettema T.J."/>
        </authorList>
    </citation>
    <scope>NUCLEOTIDE SEQUENCE</scope>
</reference>
<sequence length="62" mass="7403">MYSIDLGEPIFDLKNIKIIPRWQWWLLKLVPTHHKTDGNSTISFKRWRGVVYIVEIEDQCSS</sequence>
<dbReference type="EMBL" id="LAZR01015546">
    <property type="protein sequence ID" value="KKM08557.1"/>
    <property type="molecule type" value="Genomic_DNA"/>
</dbReference>
<accession>A0A0F9HZD9</accession>
<organism evidence="1">
    <name type="scientific">marine sediment metagenome</name>
    <dbReference type="NCBI Taxonomy" id="412755"/>
    <lineage>
        <taxon>unclassified sequences</taxon>
        <taxon>metagenomes</taxon>
        <taxon>ecological metagenomes</taxon>
    </lineage>
</organism>